<gene>
    <name evidence="2" type="ORF">BW897_24885</name>
</gene>
<reference evidence="2 3" key="1">
    <citation type="submission" date="2017-01" db="EMBL/GenBank/DDBJ databases">
        <title>Bacillus cereus isolates.</title>
        <authorList>
            <person name="Beno S.M."/>
        </authorList>
    </citation>
    <scope>NUCLEOTIDE SEQUENCE [LARGE SCALE GENOMIC DNA]</scope>
    <source>
        <strain evidence="2 3">FSL H8-0485</strain>
    </source>
</reference>
<protein>
    <submittedName>
        <fullName evidence="2">Transcriptional regulator</fullName>
    </submittedName>
</protein>
<dbReference type="EMBL" id="MUAJ01000034">
    <property type="protein sequence ID" value="OOR10010.1"/>
    <property type="molecule type" value="Genomic_DNA"/>
</dbReference>
<evidence type="ECO:0000259" key="1">
    <source>
        <dbReference type="Pfam" id="PF09860"/>
    </source>
</evidence>
<comment type="caution">
    <text evidence="2">The sequence shown here is derived from an EMBL/GenBank/DDBJ whole genome shotgun (WGS) entry which is preliminary data.</text>
</comment>
<feature type="domain" description="DUF2087" evidence="1">
    <location>
        <begin position="16"/>
        <end position="80"/>
    </location>
</feature>
<proteinExistence type="predicted"/>
<evidence type="ECO:0000313" key="2">
    <source>
        <dbReference type="EMBL" id="OOR10010.1"/>
    </source>
</evidence>
<name>A0A1S9TJF2_BACCE</name>
<sequence>MRDNVLGNFFDSNGMLKSIPSQKKKKLIILEYIIDQFDSLSTYTESELNVAIQRYHADFCTIRREFIINGFMEREDGIYRLRDKEYWNNWQDL</sequence>
<dbReference type="InterPro" id="IPR018656">
    <property type="entry name" value="DUF2087"/>
</dbReference>
<evidence type="ECO:0000313" key="3">
    <source>
        <dbReference type="Proteomes" id="UP000190906"/>
    </source>
</evidence>
<dbReference type="Proteomes" id="UP000190906">
    <property type="component" value="Unassembled WGS sequence"/>
</dbReference>
<dbReference type="Pfam" id="PF09860">
    <property type="entry name" value="DUF2087"/>
    <property type="match status" value="1"/>
</dbReference>
<accession>A0A1S9TJF2</accession>
<dbReference type="RefSeq" id="WP_078205390.1">
    <property type="nucleotide sequence ID" value="NZ_MUAJ01000034.1"/>
</dbReference>
<dbReference type="AlphaFoldDB" id="A0A1S9TJF2"/>
<organism evidence="2 3">
    <name type="scientific">Bacillus cereus</name>
    <dbReference type="NCBI Taxonomy" id="1396"/>
    <lineage>
        <taxon>Bacteria</taxon>
        <taxon>Bacillati</taxon>
        <taxon>Bacillota</taxon>
        <taxon>Bacilli</taxon>
        <taxon>Bacillales</taxon>
        <taxon>Bacillaceae</taxon>
        <taxon>Bacillus</taxon>
        <taxon>Bacillus cereus group</taxon>
    </lineage>
</organism>